<keyword evidence="8" id="KW-1185">Reference proteome</keyword>
<evidence type="ECO:0000313" key="7">
    <source>
        <dbReference type="EMBL" id="KXG44600.1"/>
    </source>
</evidence>
<dbReference type="STRING" id="1413211.U473_11650"/>
<sequence length="456" mass="49903">MAGEEKKQSIESFGYKQELKRSLTFWDLLIYGMVFMVPIAPFGIYGYVADTSKGMVALAYLIGMVGMVFTALSYARMSEAFPIAGSVYSYAQRGINEHVGFFAGWVILLDYILVPALLYLVSAAALQDMIPGIPIAVWLIIFIGTNTIINILGIEITAKANKVIVVLELIILAVFVVVGLVAIAKGVNGAEFSIKPIYDPSNFSLGLVMSAVSIAVLSFLGFDAISTLSEETKGGRKTVGNATIVSLFVIGAMFIIQTWVAALIWPDYTTFDNLDVAFYQIAEVAGGTPLKWTTIIATALAWGIADALVAQAAISRVLFSMARDEKLPKFLSKVHHKFKTPYASTLVVAIISLVVSLIFASKIDSLASLVNFGALTAFLFLHVSVVNYFFIRKKTKQYWNHLIFPAIGFLVIGYVWVNLDPMSKKLGFVWMGVGILYMVVLRLLRKDTSITKDLDA</sequence>
<organism evidence="7 8">
    <name type="scientific">Tepidibacillus decaturensis</name>
    <dbReference type="NCBI Taxonomy" id="1413211"/>
    <lineage>
        <taxon>Bacteria</taxon>
        <taxon>Bacillati</taxon>
        <taxon>Bacillota</taxon>
        <taxon>Bacilli</taxon>
        <taxon>Bacillales</taxon>
        <taxon>Bacillaceae</taxon>
        <taxon>Tepidibacillus</taxon>
    </lineage>
</organism>
<dbReference type="EMBL" id="LSKU01000001">
    <property type="protein sequence ID" value="KXG44600.1"/>
    <property type="molecule type" value="Genomic_DNA"/>
</dbReference>
<dbReference type="PANTHER" id="PTHR42770:SF16">
    <property type="entry name" value="AMINO ACID PERMEASE"/>
    <property type="match status" value="1"/>
</dbReference>
<keyword evidence="2" id="KW-1003">Cell membrane</keyword>
<dbReference type="AlphaFoldDB" id="A0A135L6K9"/>
<accession>A0A135L6K9</accession>
<dbReference type="InterPro" id="IPR050367">
    <property type="entry name" value="APC_superfamily"/>
</dbReference>
<dbReference type="Gene3D" id="1.20.1740.10">
    <property type="entry name" value="Amino acid/polyamine transporter I"/>
    <property type="match status" value="1"/>
</dbReference>
<feature type="transmembrane region" description="Helical" evidence="6">
    <location>
        <begin position="164"/>
        <end position="183"/>
    </location>
</feature>
<dbReference type="Proteomes" id="UP000070352">
    <property type="component" value="Unassembled WGS sequence"/>
</dbReference>
<dbReference type="Pfam" id="PF13520">
    <property type="entry name" value="AA_permease_2"/>
    <property type="match status" value="1"/>
</dbReference>
<dbReference type="RefSeq" id="WP_068726521.1">
    <property type="nucleotide sequence ID" value="NZ_LSKU01000001.1"/>
</dbReference>
<proteinExistence type="predicted"/>
<name>A0A135L6K9_9BACI</name>
<dbReference type="PIRSF" id="PIRSF006060">
    <property type="entry name" value="AA_transporter"/>
    <property type="match status" value="1"/>
</dbReference>
<evidence type="ECO:0000256" key="2">
    <source>
        <dbReference type="ARBA" id="ARBA00022475"/>
    </source>
</evidence>
<evidence type="ECO:0000256" key="6">
    <source>
        <dbReference type="SAM" id="Phobius"/>
    </source>
</evidence>
<feature type="transmembrane region" description="Helical" evidence="6">
    <location>
        <begin position="99"/>
        <end position="121"/>
    </location>
</feature>
<evidence type="ECO:0000313" key="8">
    <source>
        <dbReference type="Proteomes" id="UP000070352"/>
    </source>
</evidence>
<feature type="transmembrane region" description="Helical" evidence="6">
    <location>
        <begin position="340"/>
        <end position="360"/>
    </location>
</feature>
<feature type="transmembrane region" description="Helical" evidence="6">
    <location>
        <begin position="203"/>
        <end position="222"/>
    </location>
</feature>
<feature type="transmembrane region" description="Helical" evidence="6">
    <location>
        <begin position="54"/>
        <end position="75"/>
    </location>
</feature>
<feature type="transmembrane region" description="Helical" evidence="6">
    <location>
        <begin position="295"/>
        <end position="319"/>
    </location>
</feature>
<evidence type="ECO:0000256" key="4">
    <source>
        <dbReference type="ARBA" id="ARBA00022989"/>
    </source>
</evidence>
<keyword evidence="5 6" id="KW-0472">Membrane</keyword>
<feature type="transmembrane region" description="Helical" evidence="6">
    <location>
        <begin position="28"/>
        <end position="48"/>
    </location>
</feature>
<evidence type="ECO:0000256" key="5">
    <source>
        <dbReference type="ARBA" id="ARBA00023136"/>
    </source>
</evidence>
<feature type="transmembrane region" description="Helical" evidence="6">
    <location>
        <begin position="133"/>
        <end position="152"/>
    </location>
</feature>
<protein>
    <submittedName>
        <fullName evidence="7">Porin</fullName>
    </submittedName>
</protein>
<feature type="transmembrane region" description="Helical" evidence="6">
    <location>
        <begin position="243"/>
        <end position="265"/>
    </location>
</feature>
<dbReference type="GO" id="GO:0022857">
    <property type="term" value="F:transmembrane transporter activity"/>
    <property type="evidence" value="ECO:0007669"/>
    <property type="project" value="InterPro"/>
</dbReference>
<dbReference type="InterPro" id="IPR002293">
    <property type="entry name" value="AA/rel_permease1"/>
</dbReference>
<feature type="transmembrane region" description="Helical" evidence="6">
    <location>
        <begin position="428"/>
        <end position="444"/>
    </location>
</feature>
<keyword evidence="3 6" id="KW-0812">Transmembrane</keyword>
<dbReference type="GO" id="GO:0005886">
    <property type="term" value="C:plasma membrane"/>
    <property type="evidence" value="ECO:0007669"/>
    <property type="project" value="UniProtKB-SubCell"/>
</dbReference>
<feature type="transmembrane region" description="Helical" evidence="6">
    <location>
        <begin position="398"/>
        <end position="416"/>
    </location>
</feature>
<keyword evidence="4 6" id="KW-1133">Transmembrane helix</keyword>
<comment type="subcellular location">
    <subcellularLocation>
        <location evidence="1">Cell membrane</location>
        <topology evidence="1">Multi-pass membrane protein</topology>
    </subcellularLocation>
</comment>
<dbReference type="OrthoDB" id="9762947at2"/>
<evidence type="ECO:0000256" key="1">
    <source>
        <dbReference type="ARBA" id="ARBA00004651"/>
    </source>
</evidence>
<feature type="transmembrane region" description="Helical" evidence="6">
    <location>
        <begin position="366"/>
        <end position="391"/>
    </location>
</feature>
<evidence type="ECO:0000256" key="3">
    <source>
        <dbReference type="ARBA" id="ARBA00022692"/>
    </source>
</evidence>
<gene>
    <name evidence="7" type="ORF">U473_11650</name>
</gene>
<reference evidence="7 8" key="1">
    <citation type="submission" date="2016-02" db="EMBL/GenBank/DDBJ databases">
        <title>Draft Genome for Tepidibacillus decaturensis nov. sp. Strain Z9, an Anaerobic, Moderately Thermophilic and Heterotrophic Bacterium from Deep Subsurface of the Illinois Basin, USA.</title>
        <authorList>
            <person name="Dong Y."/>
            <person name="Chang J.Y."/>
            <person name="Sanford R."/>
            <person name="Fouke B.W."/>
        </authorList>
    </citation>
    <scope>NUCLEOTIDE SEQUENCE [LARGE SCALE GENOMIC DNA]</scope>
    <source>
        <strain evidence="7 8">Z9</strain>
    </source>
</reference>
<dbReference type="PANTHER" id="PTHR42770">
    <property type="entry name" value="AMINO ACID TRANSPORTER-RELATED"/>
    <property type="match status" value="1"/>
</dbReference>
<comment type="caution">
    <text evidence="7">The sequence shown here is derived from an EMBL/GenBank/DDBJ whole genome shotgun (WGS) entry which is preliminary data.</text>
</comment>